<gene>
    <name evidence="9" type="ORF">BD410DRAFT_848600</name>
</gene>
<dbReference type="GO" id="GO:0006950">
    <property type="term" value="P:response to stress"/>
    <property type="evidence" value="ECO:0007669"/>
    <property type="project" value="UniProtKB-ARBA"/>
</dbReference>
<dbReference type="GO" id="GO:0003904">
    <property type="term" value="F:deoxyribodipyrimidine photo-lyase activity"/>
    <property type="evidence" value="ECO:0007669"/>
    <property type="project" value="TreeGrafter"/>
</dbReference>
<feature type="site" description="Electron transfer via tryptophanyl radical" evidence="6">
    <location>
        <position position="477"/>
    </location>
</feature>
<dbReference type="InterPro" id="IPR036155">
    <property type="entry name" value="Crypto/Photolyase_N_sf"/>
</dbReference>
<dbReference type="AlphaFoldDB" id="A0A4R5XEM5"/>
<dbReference type="InterPro" id="IPR018394">
    <property type="entry name" value="DNA_photolyase_1_CS_C"/>
</dbReference>
<evidence type="ECO:0000256" key="3">
    <source>
        <dbReference type="ARBA" id="ARBA00022827"/>
    </source>
</evidence>
<name>A0A4R5XEM5_9AGAM</name>
<dbReference type="GO" id="GO:0006139">
    <property type="term" value="P:nucleobase-containing compound metabolic process"/>
    <property type="evidence" value="ECO:0007669"/>
    <property type="project" value="UniProtKB-ARBA"/>
</dbReference>
<dbReference type="GO" id="GO:0032922">
    <property type="term" value="P:circadian regulation of gene expression"/>
    <property type="evidence" value="ECO:0007669"/>
    <property type="project" value="TreeGrafter"/>
</dbReference>
<dbReference type="Gene3D" id="1.10.579.10">
    <property type="entry name" value="DNA Cyclobutane Dipyrimidine Photolyase, subunit A, domain 3"/>
    <property type="match status" value="1"/>
</dbReference>
<dbReference type="VEuPathDB" id="FungiDB:BD410DRAFT_848600"/>
<feature type="binding site" evidence="5">
    <location>
        <position position="336"/>
    </location>
    <ligand>
        <name>FAD</name>
        <dbReference type="ChEBI" id="CHEBI:57692"/>
    </ligand>
</feature>
<dbReference type="GO" id="GO:0003677">
    <property type="term" value="F:DNA binding"/>
    <property type="evidence" value="ECO:0007669"/>
    <property type="project" value="TreeGrafter"/>
</dbReference>
<feature type="binding site" evidence="5">
    <location>
        <begin position="392"/>
        <end position="399"/>
    </location>
    <ligand>
        <name>FAD</name>
        <dbReference type="ChEBI" id="CHEBI:57692"/>
    </ligand>
</feature>
<feature type="binding site" evidence="5">
    <location>
        <begin position="348"/>
        <end position="352"/>
    </location>
    <ligand>
        <name>FAD</name>
        <dbReference type="ChEBI" id="CHEBI:57692"/>
    </ligand>
</feature>
<dbReference type="Proteomes" id="UP000294933">
    <property type="component" value="Unassembled WGS sequence"/>
</dbReference>
<organism evidence="9 10">
    <name type="scientific">Rickenella mellea</name>
    <dbReference type="NCBI Taxonomy" id="50990"/>
    <lineage>
        <taxon>Eukaryota</taxon>
        <taxon>Fungi</taxon>
        <taxon>Dikarya</taxon>
        <taxon>Basidiomycota</taxon>
        <taxon>Agaricomycotina</taxon>
        <taxon>Agaricomycetes</taxon>
        <taxon>Hymenochaetales</taxon>
        <taxon>Rickenellaceae</taxon>
        <taxon>Rickenella</taxon>
    </lineage>
</organism>
<proteinExistence type="inferred from homology"/>
<dbReference type="InterPro" id="IPR029060">
    <property type="entry name" value="PIN-like_dom_sf"/>
</dbReference>
<dbReference type="OrthoDB" id="435881at2759"/>
<dbReference type="PANTHER" id="PTHR11455">
    <property type="entry name" value="CRYPTOCHROME"/>
    <property type="match status" value="1"/>
</dbReference>
<feature type="binding site" evidence="5">
    <location>
        <position position="389"/>
    </location>
    <ligand>
        <name>FAD</name>
        <dbReference type="ChEBI" id="CHEBI:57692"/>
    </ligand>
</feature>
<feature type="compositionally biased region" description="Acidic residues" evidence="7">
    <location>
        <begin position="827"/>
        <end position="846"/>
    </location>
</feature>
<dbReference type="InterPro" id="IPR002081">
    <property type="entry name" value="Cryptochrome/DNA_photolyase_1"/>
</dbReference>
<dbReference type="CDD" id="cd18727">
    <property type="entry name" value="PIN_Swt1-like"/>
    <property type="match status" value="1"/>
</dbReference>
<dbReference type="GO" id="GO:0005634">
    <property type="term" value="C:nucleus"/>
    <property type="evidence" value="ECO:0007669"/>
    <property type="project" value="TreeGrafter"/>
</dbReference>
<dbReference type="GO" id="GO:0004540">
    <property type="term" value="F:RNA nuclease activity"/>
    <property type="evidence" value="ECO:0007669"/>
    <property type="project" value="UniProtKB-ARBA"/>
</dbReference>
<keyword evidence="10" id="KW-1185">Reference proteome</keyword>
<keyword evidence="3 5" id="KW-0274">FAD</keyword>
<keyword evidence="2 5" id="KW-0285">Flavoprotein</keyword>
<dbReference type="EMBL" id="ML170156">
    <property type="protein sequence ID" value="TDL29483.1"/>
    <property type="molecule type" value="Genomic_DNA"/>
</dbReference>
<dbReference type="PROSITE" id="PS00394">
    <property type="entry name" value="DNA_PHOTOLYASES_1_1"/>
    <property type="match status" value="1"/>
</dbReference>
<accession>A0A4R5XEM5</accession>
<evidence type="ECO:0000313" key="10">
    <source>
        <dbReference type="Proteomes" id="UP000294933"/>
    </source>
</evidence>
<dbReference type="SMART" id="SM00670">
    <property type="entry name" value="PINc"/>
    <property type="match status" value="1"/>
</dbReference>
<dbReference type="Gene3D" id="1.25.40.80">
    <property type="match status" value="1"/>
</dbReference>
<dbReference type="GO" id="GO:0005737">
    <property type="term" value="C:cytoplasm"/>
    <property type="evidence" value="ECO:0007669"/>
    <property type="project" value="TreeGrafter"/>
</dbReference>
<dbReference type="SUPFAM" id="SSF48173">
    <property type="entry name" value="Cryptochrome/photolyase FAD-binding domain"/>
    <property type="match status" value="1"/>
</dbReference>
<dbReference type="InterPro" id="IPR036134">
    <property type="entry name" value="Crypto/Photolyase_FAD-like_sf"/>
</dbReference>
<feature type="region of interest" description="Disordered" evidence="7">
    <location>
        <begin position="812"/>
        <end position="851"/>
    </location>
</feature>
<dbReference type="InterPro" id="IPR005101">
    <property type="entry name" value="Cryptochr/Photolyase_FAD-bd"/>
</dbReference>
<dbReference type="PROSITE" id="PS51645">
    <property type="entry name" value="PHR_CRY_ALPHA_BETA"/>
    <property type="match status" value="1"/>
</dbReference>
<dbReference type="SUPFAM" id="SSF88723">
    <property type="entry name" value="PIN domain-like"/>
    <property type="match status" value="1"/>
</dbReference>
<dbReference type="Pfam" id="PF13638">
    <property type="entry name" value="PIN_4"/>
    <property type="match status" value="1"/>
</dbReference>
<sequence length="1006" mass="113676">MSKLKRPTSPLSDGSVPHKRHRSDSGVPYIKISSFENAAAVDKVPPLKKLQDLMSRSWDNSTSGPGLAVVYWMRMADLRIEDNRALARASSMAQKENIPLIAMYAISPQDYEAHDRSARRIDFMLRNLVVLKEKFNALHIPFYVFNHRPRKTLPQAVVALLESWRVTNIFANLEYEVDELRRDIRVWELGKQKGIRSVFLHDRVIVDPGVCKTKQDKPYTANCQVYSPWLKTWTESLNKNLVWLEAAPAPHPNDISVRGSTTFGDLFRSDIPDFVNGFECCDAITMRQFWPAGTEHARQILDRFFTTKAKSTQLGNVSPLAEGAESSVGGSRIIKYGDDRDKADIDSTSRISPYLASGVISAREIVRKTMDFLKIKKVEASRGNGVGIWVQELAWRDFYNHVLTSFPRVSMGRPFQEKFADVKWETNEIHLQAWKVGKTGVPIVDAAMRQLNTMGWMHNRCRMITAMYLTKDLMLDWRLGEKYFMENLIDGDLASNNGGWQWSASTGTDPQPYFRIFNPYAQSEKADPTGNYIRHYVPELAGLKGKGLRFSMNSSTTLSYYGQPDGPIGSSSNSGSLNDFKFKSSLYIPQRGGTPHAPDPTSSDTTLKEISDLSNMDVDWHGRDETIAESTCLVLDTNILLRYLEVIEQFTEDLEKCSLSPLVTIVIPGIVVQELDYQKKGRNENLAWFSRTASTWILKKLKEHKTVRGQSYGETCQRSGKWTIRDMGESNDSLIVDCALYFKRKQGQRVFVVSEDKNLSSMALFNDLAAINPNAKWSSRELAAQIFGHGCPVLRNFRGYQPSYRNSKVKKALDDELGPQPPAQVTDSDDTMEVDDDYTSNIEESEPPPSHILDSTHLQIIQHFTILLLVLVERVASHMFKQVEQKRSGSAASIHAPESGPPPKTAADCVEYLIDFRSGKFPRSAPPDSLGLIQAGGARLRDFLTKPYQRGARRGQDWTRADWVYCLTVLETLGDVWEESSIRISLHTLAPHLDGDFRKKMRPTGI</sequence>
<dbReference type="Pfam" id="PF03441">
    <property type="entry name" value="FAD_binding_7"/>
    <property type="match status" value="1"/>
</dbReference>
<evidence type="ECO:0000256" key="6">
    <source>
        <dbReference type="PIRSR" id="PIRSR602081-2"/>
    </source>
</evidence>
<feature type="binding site" evidence="5">
    <location>
        <begin position="490"/>
        <end position="492"/>
    </location>
    <ligand>
        <name>FAD</name>
        <dbReference type="ChEBI" id="CHEBI:57692"/>
    </ligand>
</feature>
<evidence type="ECO:0000256" key="5">
    <source>
        <dbReference type="PIRSR" id="PIRSR602081-1"/>
    </source>
</evidence>
<evidence type="ECO:0000259" key="8">
    <source>
        <dbReference type="PROSITE" id="PS51645"/>
    </source>
</evidence>
<reference evidence="9 10" key="1">
    <citation type="submission" date="2018-06" db="EMBL/GenBank/DDBJ databases">
        <title>A transcriptomic atlas of mushroom development highlights an independent origin of complex multicellularity.</title>
        <authorList>
            <consortium name="DOE Joint Genome Institute"/>
            <person name="Krizsan K."/>
            <person name="Almasi E."/>
            <person name="Merenyi Z."/>
            <person name="Sahu N."/>
            <person name="Viragh M."/>
            <person name="Koszo T."/>
            <person name="Mondo S."/>
            <person name="Kiss B."/>
            <person name="Balint B."/>
            <person name="Kues U."/>
            <person name="Barry K."/>
            <person name="Hegedus J.C."/>
            <person name="Henrissat B."/>
            <person name="Johnson J."/>
            <person name="Lipzen A."/>
            <person name="Ohm R."/>
            <person name="Nagy I."/>
            <person name="Pangilinan J."/>
            <person name="Yan J."/>
            <person name="Xiong Y."/>
            <person name="Grigoriev I.V."/>
            <person name="Hibbett D.S."/>
            <person name="Nagy L.G."/>
        </authorList>
    </citation>
    <scope>NUCLEOTIDE SEQUENCE [LARGE SCALE GENOMIC DNA]</scope>
    <source>
        <strain evidence="9 10">SZMC22713</strain>
    </source>
</reference>
<dbReference type="Gene3D" id="3.40.50.620">
    <property type="entry name" value="HUPs"/>
    <property type="match status" value="1"/>
</dbReference>
<feature type="domain" description="Photolyase/cryptochrome alpha/beta" evidence="8">
    <location>
        <begin position="68"/>
        <end position="205"/>
    </location>
</feature>
<evidence type="ECO:0000256" key="2">
    <source>
        <dbReference type="ARBA" id="ARBA00022630"/>
    </source>
</evidence>
<dbReference type="GO" id="GO:0043153">
    <property type="term" value="P:entrainment of circadian clock by photoperiod"/>
    <property type="evidence" value="ECO:0007669"/>
    <property type="project" value="TreeGrafter"/>
</dbReference>
<dbReference type="GO" id="GO:0071949">
    <property type="term" value="F:FAD binding"/>
    <property type="evidence" value="ECO:0007669"/>
    <property type="project" value="TreeGrafter"/>
</dbReference>
<dbReference type="InterPro" id="IPR006050">
    <property type="entry name" value="DNA_photolyase_N"/>
</dbReference>
<keyword evidence="4" id="KW-0157">Chromophore</keyword>
<dbReference type="Pfam" id="PF00875">
    <property type="entry name" value="DNA_photolyase"/>
    <property type="match status" value="1"/>
</dbReference>
<evidence type="ECO:0000256" key="7">
    <source>
        <dbReference type="SAM" id="MobiDB-lite"/>
    </source>
</evidence>
<protein>
    <recommendedName>
        <fullName evidence="8">Photolyase/cryptochrome alpha/beta domain-containing protein</fullName>
    </recommendedName>
</protein>
<evidence type="ECO:0000313" key="9">
    <source>
        <dbReference type="EMBL" id="TDL29483.1"/>
    </source>
</evidence>
<comment type="cofactor">
    <cofactor evidence="5">
        <name>FAD</name>
        <dbReference type="ChEBI" id="CHEBI:57692"/>
    </cofactor>
    <text evidence="5">Binds 1 FAD per subunit.</text>
</comment>
<evidence type="ECO:0000256" key="4">
    <source>
        <dbReference type="ARBA" id="ARBA00022991"/>
    </source>
</evidence>
<dbReference type="InterPro" id="IPR014729">
    <property type="entry name" value="Rossmann-like_a/b/a_fold"/>
</dbReference>
<evidence type="ECO:0000256" key="1">
    <source>
        <dbReference type="ARBA" id="ARBA00005862"/>
    </source>
</evidence>
<feature type="site" description="Electron transfer via tryptophanyl radical" evidence="6">
    <location>
        <position position="424"/>
    </location>
</feature>
<dbReference type="Gene3D" id="3.40.50.1010">
    <property type="entry name" value="5'-nuclease"/>
    <property type="match status" value="1"/>
</dbReference>
<feature type="region of interest" description="Disordered" evidence="7">
    <location>
        <begin position="1"/>
        <end position="25"/>
    </location>
</feature>
<dbReference type="STRING" id="50990.A0A4R5XEM5"/>
<comment type="similarity">
    <text evidence="1">Belongs to the DNA photolyase class-1 family.</text>
</comment>
<dbReference type="SUPFAM" id="SSF52425">
    <property type="entry name" value="Cryptochrome/photolyase, N-terminal domain"/>
    <property type="match status" value="1"/>
</dbReference>
<feature type="site" description="Electron transfer via tryptophanyl radical" evidence="6">
    <location>
        <position position="500"/>
    </location>
</feature>
<dbReference type="InterPro" id="IPR002716">
    <property type="entry name" value="PIN_dom"/>
</dbReference>
<dbReference type="PANTHER" id="PTHR11455:SF18">
    <property type="entry name" value="SI:CH1073-390K14.1"/>
    <property type="match status" value="1"/>
</dbReference>